<dbReference type="AlphaFoldDB" id="A0A3M8LEQ1"/>
<accession>A0A3M8LEQ1</accession>
<evidence type="ECO:0000313" key="5">
    <source>
        <dbReference type="Proteomes" id="UP000279859"/>
    </source>
</evidence>
<dbReference type="Gene3D" id="3.40.50.2300">
    <property type="match status" value="2"/>
</dbReference>
<comment type="caution">
    <text evidence="4">The sequence shown here is derived from an EMBL/GenBank/DDBJ whole genome shotgun (WGS) entry which is preliminary data.</text>
</comment>
<evidence type="ECO:0000313" key="4">
    <source>
        <dbReference type="EMBL" id="RNE63966.1"/>
    </source>
</evidence>
<evidence type="ECO:0000256" key="1">
    <source>
        <dbReference type="ARBA" id="ARBA00010062"/>
    </source>
</evidence>
<protein>
    <submittedName>
        <fullName evidence="4">ABC transporter substrate-binding protein</fullName>
    </submittedName>
</protein>
<name>A0A3M8LEQ1_9MICO</name>
<dbReference type="InterPro" id="IPR028081">
    <property type="entry name" value="Leu-bd"/>
</dbReference>
<dbReference type="PANTHER" id="PTHR30483">
    <property type="entry name" value="LEUCINE-SPECIFIC-BINDING PROTEIN"/>
    <property type="match status" value="1"/>
</dbReference>
<gene>
    <name evidence="4" type="ORF">EEJ31_05205</name>
</gene>
<comment type="similarity">
    <text evidence="1">Belongs to the leucine-binding protein family.</text>
</comment>
<dbReference type="SUPFAM" id="SSF53822">
    <property type="entry name" value="Periplasmic binding protein-like I"/>
    <property type="match status" value="1"/>
</dbReference>
<feature type="domain" description="Leucine-binding protein" evidence="3">
    <location>
        <begin position="66"/>
        <end position="414"/>
    </location>
</feature>
<dbReference type="CDD" id="cd06340">
    <property type="entry name" value="PBP1_ABC_ligand_binding-like"/>
    <property type="match status" value="1"/>
</dbReference>
<dbReference type="InterPro" id="IPR028082">
    <property type="entry name" value="Peripla_BP_I"/>
</dbReference>
<organism evidence="4 5">
    <name type="scientific">Cryobacterium tepidiphilum</name>
    <dbReference type="NCBI Taxonomy" id="2486026"/>
    <lineage>
        <taxon>Bacteria</taxon>
        <taxon>Bacillati</taxon>
        <taxon>Actinomycetota</taxon>
        <taxon>Actinomycetes</taxon>
        <taxon>Micrococcales</taxon>
        <taxon>Microbacteriaceae</taxon>
        <taxon>Cryobacterium</taxon>
    </lineage>
</organism>
<evidence type="ECO:0000256" key="2">
    <source>
        <dbReference type="ARBA" id="ARBA00022729"/>
    </source>
</evidence>
<keyword evidence="2" id="KW-0732">Signal</keyword>
<sequence length="436" mass="45482">MPLAPRWRGEGMFNDALTTSKQHSARRVAWRVAAVGTALALTLTGCSSGGGDNSSGNGSKNVKVDEVRLGTILPLTGSTAQNGNNSLHGIELAVEQINAAGGIKSMGGAKIKLSTADATSDAAKAASAATQFLSKGEPPLAIVGAYASGLTITVARVTERAKVPLLSTGFADELTHQGYKYFFQLPPASSLMGAAQFNYAIDIAKDAGKSIDKVAIVYANNAYGESQAKALKAQADKAGKTVVLNEGYSPNITDAGPIVSKIVASKPDAIYSIAYVPDSVLLMRALKAQGSDVPIFGGTGGYITPDFVKALGDQVNDVFSITTSNPDGYGDIGAAYLKKYGEFMPQEAHDNAAAVYVFAQALEEHPTTDSTDLAKYLHEGKFDQGAAASMPGGFVDFDETGVNVNAKPVMVQWQNKSLIGVWPADIVKGKPVWPGQ</sequence>
<dbReference type="Proteomes" id="UP000279859">
    <property type="component" value="Unassembled WGS sequence"/>
</dbReference>
<keyword evidence="5" id="KW-1185">Reference proteome</keyword>
<dbReference type="EMBL" id="RDSR01000006">
    <property type="protein sequence ID" value="RNE63966.1"/>
    <property type="molecule type" value="Genomic_DNA"/>
</dbReference>
<dbReference type="InterPro" id="IPR051010">
    <property type="entry name" value="BCAA_transport"/>
</dbReference>
<evidence type="ECO:0000259" key="3">
    <source>
        <dbReference type="Pfam" id="PF13458"/>
    </source>
</evidence>
<reference evidence="4 5" key="1">
    <citation type="submission" date="2018-11" db="EMBL/GenBank/DDBJ databases">
        <title>Cryobacterium sp. nov., isolated from rhizosphere soil of lettuce.</title>
        <authorList>
            <person name="Wang Y."/>
        </authorList>
    </citation>
    <scope>NUCLEOTIDE SEQUENCE [LARGE SCALE GENOMIC DNA]</scope>
    <source>
        <strain evidence="4 5">NEAU-85</strain>
    </source>
</reference>
<dbReference type="Pfam" id="PF13458">
    <property type="entry name" value="Peripla_BP_6"/>
    <property type="match status" value="1"/>
</dbReference>
<proteinExistence type="inferred from homology"/>